<reference evidence="3" key="1">
    <citation type="submission" date="2020-12" db="EMBL/GenBank/DDBJ databases">
        <title>Snuella sp. nov., isolated from sediment in Incheon.</title>
        <authorList>
            <person name="Kim W."/>
        </authorList>
    </citation>
    <scope>NUCLEOTIDE SEQUENCE</scope>
    <source>
        <strain evidence="3">CAU 1569</strain>
    </source>
</reference>
<dbReference type="Pfam" id="PF21307">
    <property type="entry name" value="Glyco_hydro_95_C"/>
    <property type="match status" value="1"/>
</dbReference>
<keyword evidence="4" id="KW-1185">Reference proteome</keyword>
<dbReference type="InterPro" id="IPR049053">
    <property type="entry name" value="AFCA-like_C"/>
</dbReference>
<proteinExistence type="predicted"/>
<evidence type="ECO:0000259" key="1">
    <source>
        <dbReference type="Pfam" id="PF21307"/>
    </source>
</evidence>
<protein>
    <recommendedName>
        <fullName evidence="5">Glycosyl hydrolase family 95 N-terminal domain-containing protein</fullName>
    </recommendedName>
</protein>
<feature type="domain" description="Alpha fucosidase A-like C-terminal" evidence="1">
    <location>
        <begin position="645"/>
        <end position="739"/>
    </location>
</feature>
<feature type="domain" description="Glycosyl hydrolase family 95 catalytic" evidence="2">
    <location>
        <begin position="320"/>
        <end position="524"/>
    </location>
</feature>
<evidence type="ECO:0008006" key="5">
    <source>
        <dbReference type="Google" id="ProtNLM"/>
    </source>
</evidence>
<sequence>MRGSFRITGIISVFLVGMLMACSAQSVKEWPAGGVPYPEMLEQAKITLDKLDSASEDAVIQGNGDLHSLLYAKQNQIVLRLAKNDVYDARIDTKEDKELARIDIKSGRTSRELDLPPSWNKPYPLSINFANVEIDYSGSQQATIDVFRANANINGGEIIVRALLQDNVYYIKTAHVIKLKDQPWEPIPHALTGSNDGVQWVKQELPPDESGDWKGMHVATAMASKGENHYIAVVSSLEAENPLDKAIALANLYLQKEEVAIVEKHEGLWYNYWQASGIKLSDLDLSKVWYRNLYFARCAQNPKSQAIGLFIGPLLQPLDGWHDNYTINYNFQQTFWSFLNTNHVEFINPYNKVVLNYLPRAQWFAKQTYDVEGAFYPHNIYRHEPVNPEECKSNNNRMFAGGPWAYTLGLSGFLMHNLWLSYKYCPTQEQLNKIYPAIREMARFYAAFSEQCSLDSEGYLILGPTVSPEHMPFGVYNCPFDIAFMKLMFEGFLEASEKLNADLELAQKVRRYLNRLPPYPVDEESGYLVDRNAGKPLEYNIPVPTTPVFPAEQITFFSSEQEKELFINTLQNIKTNGNNSTIMLAVAKARLSTPDARLWFQKQIGLRAKPNGSLRLSREWAPFNKFGHYTEMFAVSGAISELLLQSVEGIIRLFPAWPKDEDAKFETLRATGGFLVSAEQKNGSVHSLRITSTVGGKLRLFSPWNNIECTSHDTGAKEVIKVNALGIVELLTEEGKRYTFKKQN</sequence>
<evidence type="ECO:0000313" key="3">
    <source>
        <dbReference type="EMBL" id="MBJ6367697.1"/>
    </source>
</evidence>
<dbReference type="InterPro" id="IPR008928">
    <property type="entry name" value="6-hairpin_glycosidase_sf"/>
</dbReference>
<name>A0A8J7IFD2_9FLAO</name>
<dbReference type="InterPro" id="IPR054363">
    <property type="entry name" value="GH95_cat"/>
</dbReference>
<dbReference type="EMBL" id="JAELVQ010000006">
    <property type="protein sequence ID" value="MBJ6367697.1"/>
    <property type="molecule type" value="Genomic_DNA"/>
</dbReference>
<dbReference type="Pfam" id="PF22124">
    <property type="entry name" value="Glyco_hydro_95_cat"/>
    <property type="match status" value="1"/>
</dbReference>
<evidence type="ECO:0000259" key="2">
    <source>
        <dbReference type="Pfam" id="PF22124"/>
    </source>
</evidence>
<dbReference type="Gene3D" id="2.60.40.1180">
    <property type="entry name" value="Golgi alpha-mannosidase II"/>
    <property type="match status" value="1"/>
</dbReference>
<organism evidence="3 4">
    <name type="scientific">Snuella sedimenti</name>
    <dbReference type="NCBI Taxonomy" id="2798802"/>
    <lineage>
        <taxon>Bacteria</taxon>
        <taxon>Pseudomonadati</taxon>
        <taxon>Bacteroidota</taxon>
        <taxon>Flavobacteriia</taxon>
        <taxon>Flavobacteriales</taxon>
        <taxon>Flavobacteriaceae</taxon>
        <taxon>Snuella</taxon>
    </lineage>
</organism>
<dbReference type="PANTHER" id="PTHR31084:SF0">
    <property type="entry name" value="ALPHA-L-FUCOSIDASE 2"/>
    <property type="match status" value="1"/>
</dbReference>
<dbReference type="RefSeq" id="WP_199114467.1">
    <property type="nucleotide sequence ID" value="NZ_JAELVQ010000006.1"/>
</dbReference>
<dbReference type="GO" id="GO:0005975">
    <property type="term" value="P:carbohydrate metabolic process"/>
    <property type="evidence" value="ECO:0007669"/>
    <property type="project" value="InterPro"/>
</dbReference>
<dbReference type="PROSITE" id="PS51257">
    <property type="entry name" value="PROKAR_LIPOPROTEIN"/>
    <property type="match status" value="1"/>
</dbReference>
<dbReference type="SUPFAM" id="SSF48208">
    <property type="entry name" value="Six-hairpin glycosidases"/>
    <property type="match status" value="1"/>
</dbReference>
<dbReference type="AlphaFoldDB" id="A0A8J7IFD2"/>
<comment type="caution">
    <text evidence="3">The sequence shown here is derived from an EMBL/GenBank/DDBJ whole genome shotgun (WGS) entry which is preliminary data.</text>
</comment>
<evidence type="ECO:0000313" key="4">
    <source>
        <dbReference type="Proteomes" id="UP000610931"/>
    </source>
</evidence>
<accession>A0A8J7IFD2</accession>
<dbReference type="GO" id="GO:0004560">
    <property type="term" value="F:alpha-L-fucosidase activity"/>
    <property type="evidence" value="ECO:0007669"/>
    <property type="project" value="TreeGrafter"/>
</dbReference>
<dbReference type="PANTHER" id="PTHR31084">
    <property type="entry name" value="ALPHA-L-FUCOSIDASE 2"/>
    <property type="match status" value="1"/>
</dbReference>
<dbReference type="InterPro" id="IPR012341">
    <property type="entry name" value="6hp_glycosidase-like_sf"/>
</dbReference>
<dbReference type="Gene3D" id="1.50.10.10">
    <property type="match status" value="1"/>
</dbReference>
<gene>
    <name evidence="3" type="ORF">JF259_06325</name>
</gene>
<dbReference type="Proteomes" id="UP000610931">
    <property type="component" value="Unassembled WGS sequence"/>
</dbReference>
<dbReference type="InterPro" id="IPR013780">
    <property type="entry name" value="Glyco_hydro_b"/>
</dbReference>